<dbReference type="Proteomes" id="UP001182556">
    <property type="component" value="Unassembled WGS sequence"/>
</dbReference>
<evidence type="ECO:0000256" key="4">
    <source>
        <dbReference type="ARBA" id="ARBA00022801"/>
    </source>
</evidence>
<evidence type="ECO:0000259" key="7">
    <source>
        <dbReference type="Pfam" id="PF01425"/>
    </source>
</evidence>
<evidence type="ECO:0000256" key="6">
    <source>
        <dbReference type="PIRSR" id="PIRSR001221-2"/>
    </source>
</evidence>
<reference evidence="8" key="1">
    <citation type="submission" date="2023-02" db="EMBL/GenBank/DDBJ databases">
        <title>Identification and recombinant expression of a fungal hydrolase from Papiliotrema laurentii that hydrolyzes apple cutin and clears colloidal polyester polyurethane.</title>
        <authorList>
            <consortium name="DOE Joint Genome Institute"/>
            <person name="Roman V.A."/>
            <person name="Bojanowski C."/>
            <person name="Crable B.R."/>
            <person name="Wagner D.N."/>
            <person name="Hung C.S."/>
            <person name="Nadeau L.J."/>
            <person name="Schratz L."/>
            <person name="Haridas S."/>
            <person name="Pangilinan J."/>
            <person name="Lipzen A."/>
            <person name="Na H."/>
            <person name="Yan M."/>
            <person name="Ng V."/>
            <person name="Grigoriev I.V."/>
            <person name="Spatafora J.W."/>
            <person name="Barlow D."/>
            <person name="Biffinger J."/>
            <person name="Kelley-Loughnane N."/>
            <person name="Varaljay V.A."/>
            <person name="Crookes-Goodson W.J."/>
        </authorList>
    </citation>
    <scope>NUCLEOTIDE SEQUENCE</scope>
    <source>
        <strain evidence="8">5307AH</strain>
    </source>
</reference>
<proteinExistence type="inferred from homology"/>
<dbReference type="InterPro" id="IPR020556">
    <property type="entry name" value="Amidase_CS"/>
</dbReference>
<dbReference type="SUPFAM" id="SSF75304">
    <property type="entry name" value="Amidase signature (AS) enzymes"/>
    <property type="match status" value="1"/>
</dbReference>
<dbReference type="EMBL" id="JAODAN010000004">
    <property type="protein sequence ID" value="KAK1925228.1"/>
    <property type="molecule type" value="Genomic_DNA"/>
</dbReference>
<gene>
    <name evidence="8" type="ORF">DB88DRAFT_256397</name>
</gene>
<evidence type="ECO:0000256" key="5">
    <source>
        <dbReference type="PIRSR" id="PIRSR001221-1"/>
    </source>
</evidence>
<protein>
    <recommendedName>
        <fullName evidence="3">amidase</fullName>
        <ecNumber evidence="3">3.5.1.4</ecNumber>
    </recommendedName>
</protein>
<comment type="similarity">
    <text evidence="2">Belongs to the amidase family.</text>
</comment>
<evidence type="ECO:0000256" key="2">
    <source>
        <dbReference type="ARBA" id="ARBA00009199"/>
    </source>
</evidence>
<evidence type="ECO:0000313" key="8">
    <source>
        <dbReference type="EMBL" id="KAK1925228.1"/>
    </source>
</evidence>
<accession>A0AAD9FSA8</accession>
<dbReference type="GO" id="GO:0004040">
    <property type="term" value="F:amidase activity"/>
    <property type="evidence" value="ECO:0007669"/>
    <property type="project" value="UniProtKB-EC"/>
</dbReference>
<dbReference type="AlphaFoldDB" id="A0AAD9FSA8"/>
<dbReference type="PANTHER" id="PTHR46072:SF11">
    <property type="entry name" value="AMIDASE-RELATED"/>
    <property type="match status" value="1"/>
</dbReference>
<dbReference type="InterPro" id="IPR023631">
    <property type="entry name" value="Amidase_dom"/>
</dbReference>
<dbReference type="PROSITE" id="PS00571">
    <property type="entry name" value="AMIDASES"/>
    <property type="match status" value="1"/>
</dbReference>
<feature type="binding site" evidence="6">
    <location>
        <position position="210"/>
    </location>
    <ligand>
        <name>substrate</name>
    </ligand>
</feature>
<feature type="active site" description="Acyl-ester intermediate" evidence="5">
    <location>
        <position position="234"/>
    </location>
</feature>
<dbReference type="PANTHER" id="PTHR46072">
    <property type="entry name" value="AMIDASE-RELATED-RELATED"/>
    <property type="match status" value="1"/>
</dbReference>
<organism evidence="8 9">
    <name type="scientific">Papiliotrema laurentii</name>
    <name type="common">Cryptococcus laurentii</name>
    <dbReference type="NCBI Taxonomy" id="5418"/>
    <lineage>
        <taxon>Eukaryota</taxon>
        <taxon>Fungi</taxon>
        <taxon>Dikarya</taxon>
        <taxon>Basidiomycota</taxon>
        <taxon>Agaricomycotina</taxon>
        <taxon>Tremellomycetes</taxon>
        <taxon>Tremellales</taxon>
        <taxon>Rhynchogastremaceae</taxon>
        <taxon>Papiliotrema</taxon>
    </lineage>
</organism>
<evidence type="ECO:0000256" key="3">
    <source>
        <dbReference type="ARBA" id="ARBA00012922"/>
    </source>
</evidence>
<evidence type="ECO:0000256" key="1">
    <source>
        <dbReference type="ARBA" id="ARBA00001311"/>
    </source>
</evidence>
<comment type="caution">
    <text evidence="8">The sequence shown here is derived from an EMBL/GenBank/DDBJ whole genome shotgun (WGS) entry which is preliminary data.</text>
</comment>
<evidence type="ECO:0000313" key="9">
    <source>
        <dbReference type="Proteomes" id="UP001182556"/>
    </source>
</evidence>
<dbReference type="Pfam" id="PF01425">
    <property type="entry name" value="Amidase"/>
    <property type="match status" value="1"/>
</dbReference>
<feature type="active site" description="Charge relay system" evidence="5">
    <location>
        <position position="210"/>
    </location>
</feature>
<feature type="binding site" evidence="6">
    <location>
        <position position="184"/>
    </location>
    <ligand>
        <name>substrate</name>
    </ligand>
</feature>
<comment type="catalytic activity">
    <reaction evidence="1">
        <text>a monocarboxylic acid amide + H2O = a monocarboxylate + NH4(+)</text>
        <dbReference type="Rhea" id="RHEA:12020"/>
        <dbReference type="ChEBI" id="CHEBI:15377"/>
        <dbReference type="ChEBI" id="CHEBI:28938"/>
        <dbReference type="ChEBI" id="CHEBI:35757"/>
        <dbReference type="ChEBI" id="CHEBI:83628"/>
        <dbReference type="EC" id="3.5.1.4"/>
    </reaction>
</comment>
<sequence length="552" mass="59585">MTIESWKIVEQNKQAARDALIPEDWRLSPKVLAESTTNVTHVPRTCGILTEAEIAITETPADQLVARLASGQLKSYDVTRAFCKRSAIAQQLTNCLTEIMYEQALTKAQELDEHLASGGKPLGPLHGLPVSFKDNFIIEGVDTTVGFTAWANQPAAAHEESAMTRIMRESGAIIYCKTNVPTAMMMAETYNNVWGYTTNPYNRQASSGGSSGGESALLAMNGSPIGIGTDIGGSIRIPASFCGLYSLKPSFGRFATYGARSGMPGQEAVRSINGPMSPTLEGLEVWTRAVLASSPWLRDPNMLPMPFREETLPEKLCFGLITDNRLVKPTPPVQRALAETRTALEAAGHSVVEWVVPETDTAARMIKTLFEADGGEKIAKTIAAGQEPWPKGMAAYATAFEKTREAGSAPGVGDYWAIQAERTAYAKRALDAWLATAELSGSGRPFDGVISPVTPWPACPRDCFGGHVAYTAMWNVLDQPAATFPVTTVDPAVDLKTESPSRTPEEEFIWNNYDAEQLAGLPVGLQVVAPRLHEEKALALTRVIRDALRGAA</sequence>
<feature type="domain" description="Amidase" evidence="7">
    <location>
        <begin position="77"/>
        <end position="537"/>
    </location>
</feature>
<keyword evidence="4" id="KW-0378">Hydrolase</keyword>
<name>A0AAD9FSA8_PAPLA</name>
<dbReference type="InterPro" id="IPR036928">
    <property type="entry name" value="AS_sf"/>
</dbReference>
<feature type="binding site" evidence="6">
    <location>
        <begin position="231"/>
        <end position="234"/>
    </location>
    <ligand>
        <name>substrate</name>
    </ligand>
</feature>
<dbReference type="EC" id="3.5.1.4" evidence="3"/>
<dbReference type="PIRSF" id="PIRSF001221">
    <property type="entry name" value="Amidase_fungi"/>
    <property type="match status" value="1"/>
</dbReference>
<feature type="active site" description="Charge relay system" evidence="5">
    <location>
        <position position="133"/>
    </location>
</feature>
<dbReference type="Gene3D" id="3.90.1300.10">
    <property type="entry name" value="Amidase signature (AS) domain"/>
    <property type="match status" value="1"/>
</dbReference>
<keyword evidence="9" id="KW-1185">Reference proteome</keyword>